<feature type="chain" id="PRO_5042664094" description="Dirigent protein" evidence="4">
    <location>
        <begin position="21"/>
        <end position="189"/>
    </location>
</feature>
<comment type="subcellular location">
    <subcellularLocation>
        <location evidence="4">Secreted</location>
        <location evidence="4">Extracellular space</location>
        <location evidence="4">Apoplast</location>
    </subcellularLocation>
</comment>
<dbReference type="AlphaFoldDB" id="A0AAN9QVS7"/>
<evidence type="ECO:0000256" key="2">
    <source>
        <dbReference type="ARBA" id="ARBA00011738"/>
    </source>
</evidence>
<comment type="similarity">
    <text evidence="1 4">Belongs to the plant dirigent protein family.</text>
</comment>
<accession>A0AAN9QVS7</accession>
<keyword evidence="3 4" id="KW-0964">Secreted</keyword>
<comment type="caution">
    <text evidence="5">The sequence shown here is derived from an EMBL/GenBank/DDBJ whole genome shotgun (WGS) entry which is preliminary data.</text>
</comment>
<dbReference type="EMBL" id="JAYMYQ010000002">
    <property type="protein sequence ID" value="KAK7349742.1"/>
    <property type="molecule type" value="Genomic_DNA"/>
</dbReference>
<dbReference type="InterPro" id="IPR004265">
    <property type="entry name" value="Dirigent"/>
</dbReference>
<organism evidence="5 6">
    <name type="scientific">Canavalia gladiata</name>
    <name type="common">Sword bean</name>
    <name type="synonym">Dolichos gladiatus</name>
    <dbReference type="NCBI Taxonomy" id="3824"/>
    <lineage>
        <taxon>Eukaryota</taxon>
        <taxon>Viridiplantae</taxon>
        <taxon>Streptophyta</taxon>
        <taxon>Embryophyta</taxon>
        <taxon>Tracheophyta</taxon>
        <taxon>Spermatophyta</taxon>
        <taxon>Magnoliopsida</taxon>
        <taxon>eudicotyledons</taxon>
        <taxon>Gunneridae</taxon>
        <taxon>Pentapetalae</taxon>
        <taxon>rosids</taxon>
        <taxon>fabids</taxon>
        <taxon>Fabales</taxon>
        <taxon>Fabaceae</taxon>
        <taxon>Papilionoideae</taxon>
        <taxon>50 kb inversion clade</taxon>
        <taxon>NPAAA clade</taxon>
        <taxon>indigoferoid/millettioid clade</taxon>
        <taxon>Phaseoleae</taxon>
        <taxon>Canavalia</taxon>
    </lineage>
</organism>
<keyword evidence="6" id="KW-1185">Reference proteome</keyword>
<keyword evidence="4" id="KW-0732">Signal</keyword>
<dbReference type="Gene3D" id="2.40.480.10">
    <property type="entry name" value="Allene oxide cyclase-like"/>
    <property type="match status" value="1"/>
</dbReference>
<dbReference type="Proteomes" id="UP001367508">
    <property type="component" value="Unassembled WGS sequence"/>
</dbReference>
<proteinExistence type="inferred from homology"/>
<feature type="signal peptide" evidence="4">
    <location>
        <begin position="1"/>
        <end position="20"/>
    </location>
</feature>
<comment type="function">
    <text evidence="4">Dirigent proteins impart stereoselectivity on the phenoxy radical-coupling reaction, yielding optically active lignans from two molecules of coniferyl alcohol in the biosynthesis of lignans, flavonolignans, and alkaloids and thus plays a central role in plant secondary metabolism.</text>
</comment>
<dbReference type="GO" id="GO:0009699">
    <property type="term" value="P:phenylpropanoid biosynthetic process"/>
    <property type="evidence" value="ECO:0007669"/>
    <property type="project" value="UniProtKB-ARBA"/>
</dbReference>
<evidence type="ECO:0000313" key="5">
    <source>
        <dbReference type="EMBL" id="KAK7349742.1"/>
    </source>
</evidence>
<gene>
    <name evidence="5" type="ORF">VNO77_07368</name>
</gene>
<sequence length="189" mass="20835">MSPQFLTLFVLISTYTLTIATSEETGYVGSIDHSTLGLEEKEKLSHFRFYFHETFSGSNATTVTVVPPIPKYNSTTSFGMVGIMDNALTVGPERSSKIVGSVEGMFAGTSQTELNLLVILNFALTEGKYNGSTIAVLGRNPVAEKVRQMPVIGGSGVFRFVRGYVEVRTVFLDLQTRSTIQYDFYVSHY</sequence>
<evidence type="ECO:0000313" key="6">
    <source>
        <dbReference type="Proteomes" id="UP001367508"/>
    </source>
</evidence>
<comment type="subunit">
    <text evidence="2 4">Homodimer.</text>
</comment>
<evidence type="ECO:0000256" key="3">
    <source>
        <dbReference type="ARBA" id="ARBA00022525"/>
    </source>
</evidence>
<protein>
    <recommendedName>
        <fullName evidence="4">Dirigent protein</fullName>
    </recommendedName>
</protein>
<dbReference type="GO" id="GO:0048046">
    <property type="term" value="C:apoplast"/>
    <property type="evidence" value="ECO:0007669"/>
    <property type="project" value="UniProtKB-SubCell"/>
</dbReference>
<dbReference type="InterPro" id="IPR044859">
    <property type="entry name" value="Allene_oxi_cyc_Dirigent"/>
</dbReference>
<keyword evidence="4" id="KW-0052">Apoplast</keyword>
<evidence type="ECO:0000256" key="1">
    <source>
        <dbReference type="ARBA" id="ARBA00010746"/>
    </source>
</evidence>
<dbReference type="Pfam" id="PF03018">
    <property type="entry name" value="Dirigent"/>
    <property type="match status" value="1"/>
</dbReference>
<reference evidence="5 6" key="1">
    <citation type="submission" date="2024-01" db="EMBL/GenBank/DDBJ databases">
        <title>The genomes of 5 underutilized Papilionoideae crops provide insights into root nodulation and disease resistanc.</title>
        <authorList>
            <person name="Jiang F."/>
        </authorList>
    </citation>
    <scope>NUCLEOTIDE SEQUENCE [LARGE SCALE GENOMIC DNA]</scope>
    <source>
        <strain evidence="5">LVBAO_FW01</strain>
        <tissue evidence="5">Leaves</tissue>
    </source>
</reference>
<evidence type="ECO:0000256" key="4">
    <source>
        <dbReference type="RuleBase" id="RU363099"/>
    </source>
</evidence>
<name>A0AAN9QVS7_CANGL</name>
<dbReference type="PANTHER" id="PTHR21495">
    <property type="entry name" value="NUCLEOPORIN-RELATED"/>
    <property type="match status" value="1"/>
</dbReference>